<name>A0P3H8_ROSAI</name>
<gene>
    <name evidence="1" type="ORF">SIAM614_21390</name>
</gene>
<evidence type="ECO:0000313" key="1">
    <source>
        <dbReference type="EMBL" id="EAV40426.1"/>
    </source>
</evidence>
<dbReference type="InterPro" id="IPR029063">
    <property type="entry name" value="SAM-dependent_MTases_sf"/>
</dbReference>
<evidence type="ECO:0008006" key="3">
    <source>
        <dbReference type="Google" id="ProtNLM"/>
    </source>
</evidence>
<comment type="caution">
    <text evidence="1">The sequence shown here is derived from an EMBL/GenBank/DDBJ whole genome shotgun (WGS) entry which is preliminary data.</text>
</comment>
<sequence>MSRNFKGSKDTGRKLNALRQYLQAYSIALQDQGFATIYIDAFAGSGTRTETVPALPLFGRDSPEELKTPGSARIALEVNPPFHTLALFEADPDRFKQLSQLRAEHPDRKVVLRHGDANDFVRRLCKGVPWHAKQSGLKGMRGVVFLDPYGMEVEWKTAEAIAATEALDCWYFFPLSGLYRNAPHNPTKLDASKQASLDRVLGTTDWRQCWYDHSIAPETLFETENEAIVRADVDAIEVYVAERLRSIFKGVVLPPMRLRHNSGAPLASLFFAMSNQSKNAVDLGTRIAGHILNSAKVGISS</sequence>
<dbReference type="Proteomes" id="UP000004848">
    <property type="component" value="Unassembled WGS sequence"/>
</dbReference>
<dbReference type="RefSeq" id="WP_006940106.1">
    <property type="nucleotide sequence ID" value="NZ_AAUW01000031.1"/>
</dbReference>
<accession>A0P3H8</accession>
<reference evidence="1 2" key="1">
    <citation type="submission" date="2006-05" db="EMBL/GenBank/DDBJ databases">
        <authorList>
            <person name="King G."/>
            <person name="Ferriera S."/>
            <person name="Johnson J."/>
            <person name="Kravitz S."/>
            <person name="Beeson K."/>
            <person name="Sutton G."/>
            <person name="Rogers Y.-H."/>
            <person name="Friedman R."/>
            <person name="Frazier M."/>
            <person name="Venter J.C."/>
        </authorList>
    </citation>
    <scope>NUCLEOTIDE SEQUENCE [LARGE SCALE GENOMIC DNA]</scope>
    <source>
        <strain evidence="2">ATCC 25650 / DSM 13394 / JCM 20685 / NBRC 16684 / NCIMB 2208 / IAM 12614 / B1</strain>
    </source>
</reference>
<proteinExistence type="predicted"/>
<dbReference type="GeneID" id="68849896"/>
<protein>
    <recommendedName>
        <fullName evidence="3">Three-Cys-motif partner protein</fullName>
    </recommendedName>
</protein>
<dbReference type="SUPFAM" id="SSF53335">
    <property type="entry name" value="S-adenosyl-L-methionine-dependent methyltransferases"/>
    <property type="match status" value="1"/>
</dbReference>
<dbReference type="EMBL" id="AAUW01000031">
    <property type="protein sequence ID" value="EAV40426.1"/>
    <property type="molecule type" value="Genomic_DNA"/>
</dbReference>
<dbReference type="AlphaFoldDB" id="A0P3H8"/>
<dbReference type="NCBIfam" id="TIGR04474">
    <property type="entry name" value="tcm_partner"/>
    <property type="match status" value="1"/>
</dbReference>
<dbReference type="InterPro" id="IPR031009">
    <property type="entry name" value="Tcm_partner"/>
</dbReference>
<dbReference type="OrthoDB" id="7838592at2"/>
<organism evidence="1 2">
    <name type="scientific">Roseibium aggregatum (strain ATCC 25650 / DSM 13394 / JCM 20685 / NBRC 16684 / NCIMB 2208 / IAM 12614 / B1)</name>
    <name type="common">Stappia aggregata</name>
    <dbReference type="NCBI Taxonomy" id="384765"/>
    <lineage>
        <taxon>Bacteria</taxon>
        <taxon>Pseudomonadati</taxon>
        <taxon>Pseudomonadota</taxon>
        <taxon>Alphaproteobacteria</taxon>
        <taxon>Hyphomicrobiales</taxon>
        <taxon>Stappiaceae</taxon>
        <taxon>Roseibium</taxon>
    </lineage>
</organism>
<evidence type="ECO:0000313" key="2">
    <source>
        <dbReference type="Proteomes" id="UP000004848"/>
    </source>
</evidence>
<dbReference type="eggNOG" id="ENOG502ZIUW">
    <property type="taxonomic scope" value="Bacteria"/>
</dbReference>